<dbReference type="Proteomes" id="UP001630127">
    <property type="component" value="Unassembled WGS sequence"/>
</dbReference>
<dbReference type="AlphaFoldDB" id="A0ABD3AE94"/>
<dbReference type="InterPro" id="IPR025287">
    <property type="entry name" value="WAK_GUB"/>
</dbReference>
<evidence type="ECO:0000259" key="8">
    <source>
        <dbReference type="Pfam" id="PF13947"/>
    </source>
</evidence>
<evidence type="ECO:0000256" key="3">
    <source>
        <dbReference type="ARBA" id="ARBA00022729"/>
    </source>
</evidence>
<dbReference type="PANTHER" id="PTHR33138:SF1">
    <property type="entry name" value="OS01G0113900 PROTEIN"/>
    <property type="match status" value="1"/>
</dbReference>
<reference evidence="10 11" key="1">
    <citation type="submission" date="2024-11" db="EMBL/GenBank/DDBJ databases">
        <title>A near-complete genome assembly of Cinchona calisaya.</title>
        <authorList>
            <person name="Lian D.C."/>
            <person name="Zhao X.W."/>
            <person name="Wei L."/>
        </authorList>
    </citation>
    <scope>NUCLEOTIDE SEQUENCE [LARGE SCALE GENOMIC DNA]</scope>
    <source>
        <tissue evidence="10">Nenye</tissue>
    </source>
</reference>
<feature type="domain" description="Wall-associated receptor kinase galacturonan-binding" evidence="8">
    <location>
        <begin position="35"/>
        <end position="106"/>
    </location>
</feature>
<keyword evidence="3 7" id="KW-0732">Signal</keyword>
<evidence type="ECO:0000313" key="10">
    <source>
        <dbReference type="EMBL" id="KAL3529256.1"/>
    </source>
</evidence>
<gene>
    <name evidence="10" type="ORF">ACH5RR_008578</name>
</gene>
<sequence length="353" mass="39423">MPHQILLFLLFFPFFISFFFNKSNGTNSTSLSAYCYSSKCGDLEVKYPFWIQNNITAIQYCDYQGFGLECLPSSISGKQNLILHLPNDDFYVKNISYTNYTLTLVDIDVTTNLTCPRARHNFTLEGLPLLDYSMQDLNLTFYFNCTNFVPSLTSAYALDCLRSGGNSSYVSLETNTTNFDWLKVCEDKVVATVFEREINGMNNIWASMFAYAMNDGFVLDWHTGIDCAKCELSEGHCGYNNNTKDFLCFCSDGTIKYDQCKGELEEFRSNGSFSLKGMLNEGPDLEYNIDSTDCVACVSSDGLSSSGPSGTNSTSPTCLCIDGTGHFVCASDRAYKNGGRMIMLDVTFFRGRG</sequence>
<keyword evidence="11" id="KW-1185">Reference proteome</keyword>
<protein>
    <recommendedName>
        <fullName evidence="2">non-specific serine/threonine protein kinase</fullName>
        <ecNumber evidence="2">2.7.11.1</ecNumber>
    </recommendedName>
</protein>
<accession>A0ABD3AE94</accession>
<evidence type="ECO:0000256" key="7">
    <source>
        <dbReference type="SAM" id="SignalP"/>
    </source>
</evidence>
<keyword evidence="4" id="KW-0325">Glycoprotein</keyword>
<evidence type="ECO:0000256" key="6">
    <source>
        <dbReference type="ARBA" id="ARBA00048679"/>
    </source>
</evidence>
<evidence type="ECO:0000256" key="5">
    <source>
        <dbReference type="ARBA" id="ARBA00047899"/>
    </source>
</evidence>
<dbReference type="GO" id="GO:0016020">
    <property type="term" value="C:membrane"/>
    <property type="evidence" value="ECO:0007669"/>
    <property type="project" value="UniProtKB-SubCell"/>
</dbReference>
<feature type="chain" id="PRO_5044877042" description="non-specific serine/threonine protein kinase" evidence="7">
    <location>
        <begin position="26"/>
        <end position="353"/>
    </location>
</feature>
<evidence type="ECO:0000313" key="11">
    <source>
        <dbReference type="Proteomes" id="UP001630127"/>
    </source>
</evidence>
<feature type="signal peptide" evidence="7">
    <location>
        <begin position="1"/>
        <end position="25"/>
    </location>
</feature>
<organism evidence="10 11">
    <name type="scientific">Cinchona calisaya</name>
    <dbReference type="NCBI Taxonomy" id="153742"/>
    <lineage>
        <taxon>Eukaryota</taxon>
        <taxon>Viridiplantae</taxon>
        <taxon>Streptophyta</taxon>
        <taxon>Embryophyta</taxon>
        <taxon>Tracheophyta</taxon>
        <taxon>Spermatophyta</taxon>
        <taxon>Magnoliopsida</taxon>
        <taxon>eudicotyledons</taxon>
        <taxon>Gunneridae</taxon>
        <taxon>Pentapetalae</taxon>
        <taxon>asterids</taxon>
        <taxon>lamiids</taxon>
        <taxon>Gentianales</taxon>
        <taxon>Rubiaceae</taxon>
        <taxon>Cinchonoideae</taxon>
        <taxon>Cinchoneae</taxon>
        <taxon>Cinchona</taxon>
    </lineage>
</organism>
<dbReference type="EC" id="2.7.11.1" evidence="2"/>
<dbReference type="Pfam" id="PF14380">
    <property type="entry name" value="WAK_assoc"/>
    <property type="match status" value="1"/>
</dbReference>
<evidence type="ECO:0000259" key="9">
    <source>
        <dbReference type="Pfam" id="PF14380"/>
    </source>
</evidence>
<comment type="catalytic activity">
    <reaction evidence="5">
        <text>L-threonyl-[protein] + ATP = O-phospho-L-threonyl-[protein] + ADP + H(+)</text>
        <dbReference type="Rhea" id="RHEA:46608"/>
        <dbReference type="Rhea" id="RHEA-COMP:11060"/>
        <dbReference type="Rhea" id="RHEA-COMP:11605"/>
        <dbReference type="ChEBI" id="CHEBI:15378"/>
        <dbReference type="ChEBI" id="CHEBI:30013"/>
        <dbReference type="ChEBI" id="CHEBI:30616"/>
        <dbReference type="ChEBI" id="CHEBI:61977"/>
        <dbReference type="ChEBI" id="CHEBI:456216"/>
        <dbReference type="EC" id="2.7.11.1"/>
    </reaction>
</comment>
<dbReference type="EMBL" id="JBJUIK010000004">
    <property type="protein sequence ID" value="KAL3529256.1"/>
    <property type="molecule type" value="Genomic_DNA"/>
</dbReference>
<feature type="domain" description="Wall-associated receptor kinase C-terminal" evidence="9">
    <location>
        <begin position="160"/>
        <end position="253"/>
    </location>
</feature>
<dbReference type="GO" id="GO:0004674">
    <property type="term" value="F:protein serine/threonine kinase activity"/>
    <property type="evidence" value="ECO:0007669"/>
    <property type="project" value="UniProtKB-EC"/>
</dbReference>
<comment type="caution">
    <text evidence="10">The sequence shown here is derived from an EMBL/GenBank/DDBJ whole genome shotgun (WGS) entry which is preliminary data.</text>
</comment>
<evidence type="ECO:0000256" key="2">
    <source>
        <dbReference type="ARBA" id="ARBA00012513"/>
    </source>
</evidence>
<comment type="catalytic activity">
    <reaction evidence="6">
        <text>L-seryl-[protein] + ATP = O-phospho-L-seryl-[protein] + ADP + H(+)</text>
        <dbReference type="Rhea" id="RHEA:17989"/>
        <dbReference type="Rhea" id="RHEA-COMP:9863"/>
        <dbReference type="Rhea" id="RHEA-COMP:11604"/>
        <dbReference type="ChEBI" id="CHEBI:15378"/>
        <dbReference type="ChEBI" id="CHEBI:29999"/>
        <dbReference type="ChEBI" id="CHEBI:30616"/>
        <dbReference type="ChEBI" id="CHEBI:83421"/>
        <dbReference type="ChEBI" id="CHEBI:456216"/>
        <dbReference type="EC" id="2.7.11.1"/>
    </reaction>
</comment>
<dbReference type="InterPro" id="IPR032872">
    <property type="entry name" value="WAK_assoc_C"/>
</dbReference>
<dbReference type="Pfam" id="PF13947">
    <property type="entry name" value="GUB_WAK_bind"/>
    <property type="match status" value="1"/>
</dbReference>
<name>A0ABD3AE94_9GENT</name>
<comment type="subcellular location">
    <subcellularLocation>
        <location evidence="1">Membrane</location>
        <topology evidence="1">Single-pass membrane protein</topology>
    </subcellularLocation>
</comment>
<evidence type="ECO:0000256" key="1">
    <source>
        <dbReference type="ARBA" id="ARBA00004167"/>
    </source>
</evidence>
<dbReference type="PANTHER" id="PTHR33138">
    <property type="entry name" value="OS01G0690200 PROTEIN"/>
    <property type="match status" value="1"/>
</dbReference>
<proteinExistence type="predicted"/>
<evidence type="ECO:0000256" key="4">
    <source>
        <dbReference type="ARBA" id="ARBA00023180"/>
    </source>
</evidence>